<dbReference type="InterPro" id="IPR020843">
    <property type="entry name" value="ER"/>
</dbReference>
<dbReference type="EMBL" id="JAAAJB010000137">
    <property type="protein sequence ID" value="KAG0264538.1"/>
    <property type="molecule type" value="Genomic_DNA"/>
</dbReference>
<evidence type="ECO:0000313" key="3">
    <source>
        <dbReference type="EMBL" id="KAG0264538.1"/>
    </source>
</evidence>
<dbReference type="OrthoDB" id="809632at2759"/>
<keyword evidence="4" id="KW-1185">Reference proteome</keyword>
<dbReference type="Pfam" id="PF00107">
    <property type="entry name" value="ADH_zinc_N"/>
    <property type="match status" value="1"/>
</dbReference>
<dbReference type="AlphaFoldDB" id="A0A9P6QD88"/>
<dbReference type="FunFam" id="3.40.50.720:FF:000121">
    <property type="entry name" value="Prostaglandin reductase 2"/>
    <property type="match status" value="1"/>
</dbReference>
<dbReference type="InterPro" id="IPR011032">
    <property type="entry name" value="GroES-like_sf"/>
</dbReference>
<dbReference type="SUPFAM" id="SSF50129">
    <property type="entry name" value="GroES-like"/>
    <property type="match status" value="1"/>
</dbReference>
<comment type="caution">
    <text evidence="3">The sequence shown here is derived from an EMBL/GenBank/DDBJ whole genome shotgun (WGS) entry which is preliminary data.</text>
</comment>
<dbReference type="GO" id="GO:0016628">
    <property type="term" value="F:oxidoreductase activity, acting on the CH-CH group of donors, NAD or NADP as acceptor"/>
    <property type="evidence" value="ECO:0007669"/>
    <property type="project" value="InterPro"/>
</dbReference>
<evidence type="ECO:0000313" key="4">
    <source>
        <dbReference type="Proteomes" id="UP000807716"/>
    </source>
</evidence>
<dbReference type="InterPro" id="IPR045010">
    <property type="entry name" value="MDR_fam"/>
</dbReference>
<reference evidence="3" key="1">
    <citation type="journal article" date="2020" name="Fungal Divers.">
        <title>Resolving the Mortierellaceae phylogeny through synthesis of multi-gene phylogenetics and phylogenomics.</title>
        <authorList>
            <person name="Vandepol N."/>
            <person name="Liber J."/>
            <person name="Desiro A."/>
            <person name="Na H."/>
            <person name="Kennedy M."/>
            <person name="Barry K."/>
            <person name="Grigoriev I.V."/>
            <person name="Miller A.N."/>
            <person name="O'Donnell K."/>
            <person name="Stajich J.E."/>
            <person name="Bonito G."/>
        </authorList>
    </citation>
    <scope>NUCLEOTIDE SEQUENCE</scope>
    <source>
        <strain evidence="3">BC1065</strain>
    </source>
</reference>
<organism evidence="3 4">
    <name type="scientific">Actinomortierella ambigua</name>
    <dbReference type="NCBI Taxonomy" id="1343610"/>
    <lineage>
        <taxon>Eukaryota</taxon>
        <taxon>Fungi</taxon>
        <taxon>Fungi incertae sedis</taxon>
        <taxon>Mucoromycota</taxon>
        <taxon>Mortierellomycotina</taxon>
        <taxon>Mortierellomycetes</taxon>
        <taxon>Mortierellales</taxon>
        <taxon>Mortierellaceae</taxon>
        <taxon>Actinomortierella</taxon>
    </lineage>
</organism>
<dbReference type="Pfam" id="PF16884">
    <property type="entry name" value="ADH_N_2"/>
    <property type="match status" value="1"/>
</dbReference>
<protein>
    <recommendedName>
        <fullName evidence="2">Enoyl reductase (ER) domain-containing protein</fullName>
    </recommendedName>
</protein>
<dbReference type="InterPro" id="IPR036291">
    <property type="entry name" value="NAD(P)-bd_dom_sf"/>
</dbReference>
<dbReference type="Gene3D" id="3.40.50.720">
    <property type="entry name" value="NAD(P)-binding Rossmann-like Domain"/>
    <property type="match status" value="1"/>
</dbReference>
<evidence type="ECO:0000259" key="2">
    <source>
        <dbReference type="SMART" id="SM00829"/>
    </source>
</evidence>
<dbReference type="SUPFAM" id="SSF51735">
    <property type="entry name" value="NAD(P)-binding Rossmann-fold domains"/>
    <property type="match status" value="1"/>
</dbReference>
<dbReference type="Gene3D" id="3.90.180.10">
    <property type="entry name" value="Medium-chain alcohol dehydrogenases, catalytic domain"/>
    <property type="match status" value="1"/>
</dbReference>
<dbReference type="InterPro" id="IPR013149">
    <property type="entry name" value="ADH-like_C"/>
</dbReference>
<dbReference type="PANTHER" id="PTHR43205:SF7">
    <property type="entry name" value="PROSTAGLANDIN REDUCTASE 1"/>
    <property type="match status" value="1"/>
</dbReference>
<sequence>MLVNTSVIYAKIPTEYPLPGEHLIVKRDDHFQPTLNDGDILLRNLCISLDPYMRGRMRAADIPSYVPAFELNKPLETRTVSEVIESKNPAFPVGSIVVGLADFSQYAVVRKDKVANLRILPNARDERIPLSAWVGVLGGPGLTSYASLKAIGKPKAGETIFISAAAGAVGQLVGQLAKLQGLRVIGSAGSDDKVAYLKTIGFDYAFNYKTSKTLDELHKAAPNGIDIYFENVGGETLDAVLTVMNTHGRIIACGMISQYNTTEKYGVKNLLQVITKRLTMQGFNQAEFAKDYFEDFQRDITDLLINKKIVYRVTEVKGIEAGPDALYGMLKHGSNTGKLVVHVADL</sequence>
<feature type="domain" description="Enoyl reductase (ER)" evidence="2">
    <location>
        <begin position="20"/>
        <end position="341"/>
    </location>
</feature>
<keyword evidence="1" id="KW-0560">Oxidoreductase</keyword>
<gene>
    <name evidence="3" type="ORF">DFQ27_001165</name>
</gene>
<name>A0A9P6QD88_9FUNG</name>
<dbReference type="CDD" id="cd05288">
    <property type="entry name" value="PGDH"/>
    <property type="match status" value="1"/>
</dbReference>
<proteinExistence type="predicted"/>
<dbReference type="SMART" id="SM00829">
    <property type="entry name" value="PKS_ER"/>
    <property type="match status" value="1"/>
</dbReference>
<dbReference type="Proteomes" id="UP000807716">
    <property type="component" value="Unassembled WGS sequence"/>
</dbReference>
<accession>A0A9P6QD88</accession>
<dbReference type="PANTHER" id="PTHR43205">
    <property type="entry name" value="PROSTAGLANDIN REDUCTASE"/>
    <property type="match status" value="1"/>
</dbReference>
<dbReference type="InterPro" id="IPR041694">
    <property type="entry name" value="ADH_N_2"/>
</dbReference>
<evidence type="ECO:0000256" key="1">
    <source>
        <dbReference type="ARBA" id="ARBA00023002"/>
    </source>
</evidence>